<evidence type="ECO:0000256" key="1">
    <source>
        <dbReference type="ARBA" id="ARBA00022630"/>
    </source>
</evidence>
<accession>A0A841R6F2</accession>
<name>A0A841R6F2_9SPIO</name>
<dbReference type="Proteomes" id="UP000587760">
    <property type="component" value="Unassembled WGS sequence"/>
</dbReference>
<dbReference type="AlphaFoldDB" id="A0A841R6F2"/>
<dbReference type="EMBL" id="JACHGJ010000002">
    <property type="protein sequence ID" value="MBB6479416.1"/>
    <property type="molecule type" value="Genomic_DNA"/>
</dbReference>
<protein>
    <submittedName>
        <fullName evidence="3">Multimeric flavodoxin WrbA</fullName>
    </submittedName>
</protein>
<keyword evidence="4" id="KW-1185">Reference proteome</keyword>
<proteinExistence type="predicted"/>
<dbReference type="RefSeq" id="WP_184744640.1">
    <property type="nucleotide sequence ID" value="NZ_JACHGJ010000002.1"/>
</dbReference>
<evidence type="ECO:0000313" key="4">
    <source>
        <dbReference type="Proteomes" id="UP000587760"/>
    </source>
</evidence>
<dbReference type="SUPFAM" id="SSF52218">
    <property type="entry name" value="Flavoproteins"/>
    <property type="match status" value="1"/>
</dbReference>
<dbReference type="InterPro" id="IPR051796">
    <property type="entry name" value="ISF_SsuE-like"/>
</dbReference>
<evidence type="ECO:0000256" key="2">
    <source>
        <dbReference type="ARBA" id="ARBA00022643"/>
    </source>
</evidence>
<dbReference type="PANTHER" id="PTHR43278">
    <property type="entry name" value="NAD(P)H-DEPENDENT FMN-CONTAINING OXIDOREDUCTASE YWQN-RELATED"/>
    <property type="match status" value="1"/>
</dbReference>
<evidence type="ECO:0000313" key="3">
    <source>
        <dbReference type="EMBL" id="MBB6479416.1"/>
    </source>
</evidence>
<sequence>MRITLVNGIQKGPEWENHRQSLSGLYNEMKQNHSVDYFPIADMKMAHCQGCWDCWTKTPGICRLKDDGVDYLKSLINCDLLLFASPVTAGFLTSETKKALDRFIPEALPFIGIYDKECHHLPRYPHKKFVGFILLDQGDIEGKARELIEESIDRNALNMRPRKMLKLNLTNNNAKEIIREINSL</sequence>
<keyword evidence="2" id="KW-0288">FMN</keyword>
<gene>
    <name evidence="3" type="ORF">HNR50_001074</name>
</gene>
<organism evidence="3 4">
    <name type="scientific">Spirochaeta isovalerica</name>
    <dbReference type="NCBI Taxonomy" id="150"/>
    <lineage>
        <taxon>Bacteria</taxon>
        <taxon>Pseudomonadati</taxon>
        <taxon>Spirochaetota</taxon>
        <taxon>Spirochaetia</taxon>
        <taxon>Spirochaetales</taxon>
        <taxon>Spirochaetaceae</taxon>
        <taxon>Spirochaeta</taxon>
    </lineage>
</organism>
<keyword evidence="1" id="KW-0285">Flavoprotein</keyword>
<reference evidence="3 4" key="1">
    <citation type="submission" date="2020-08" db="EMBL/GenBank/DDBJ databases">
        <title>Genomic Encyclopedia of Type Strains, Phase IV (KMG-IV): sequencing the most valuable type-strain genomes for metagenomic binning, comparative biology and taxonomic classification.</title>
        <authorList>
            <person name="Goeker M."/>
        </authorList>
    </citation>
    <scope>NUCLEOTIDE SEQUENCE [LARGE SCALE GENOMIC DNA]</scope>
    <source>
        <strain evidence="3 4">DSM 2461</strain>
    </source>
</reference>
<dbReference type="InterPro" id="IPR029039">
    <property type="entry name" value="Flavoprotein-like_sf"/>
</dbReference>
<dbReference type="PANTHER" id="PTHR43278:SF2">
    <property type="entry name" value="IRON-SULFUR FLAVOPROTEIN"/>
    <property type="match status" value="1"/>
</dbReference>
<dbReference type="Gene3D" id="3.40.50.360">
    <property type="match status" value="1"/>
</dbReference>
<comment type="caution">
    <text evidence="3">The sequence shown here is derived from an EMBL/GenBank/DDBJ whole genome shotgun (WGS) entry which is preliminary data.</text>
</comment>